<dbReference type="EMBL" id="BSFQ01000022">
    <property type="protein sequence ID" value="GLL13495.1"/>
    <property type="molecule type" value="Genomic_DNA"/>
</dbReference>
<dbReference type="AlphaFoldDB" id="A0A9W6NXH8"/>
<evidence type="ECO:0000313" key="1">
    <source>
        <dbReference type="EMBL" id="GLL13495.1"/>
    </source>
</evidence>
<gene>
    <name evidence="1" type="ORF">GCM10017577_46390</name>
</gene>
<reference evidence="1" key="1">
    <citation type="journal article" date="2014" name="Int. J. Syst. Evol. Microbiol.">
        <title>Complete genome sequence of Corynebacterium casei LMG S-19264T (=DSM 44701T), isolated from a smear-ripened cheese.</title>
        <authorList>
            <consortium name="US DOE Joint Genome Institute (JGI-PGF)"/>
            <person name="Walter F."/>
            <person name="Albersmeier A."/>
            <person name="Kalinowski J."/>
            <person name="Ruckert C."/>
        </authorList>
    </citation>
    <scope>NUCLEOTIDE SEQUENCE</scope>
    <source>
        <strain evidence="1">VKM Ac-1069</strain>
    </source>
</reference>
<dbReference type="RefSeq" id="WP_037046983.1">
    <property type="nucleotide sequence ID" value="NZ_BAAAUZ010000007.1"/>
</dbReference>
<organism evidence="1 2">
    <name type="scientific">Pseudonocardia halophobica</name>
    <dbReference type="NCBI Taxonomy" id="29401"/>
    <lineage>
        <taxon>Bacteria</taxon>
        <taxon>Bacillati</taxon>
        <taxon>Actinomycetota</taxon>
        <taxon>Actinomycetes</taxon>
        <taxon>Pseudonocardiales</taxon>
        <taxon>Pseudonocardiaceae</taxon>
        <taxon>Pseudonocardia</taxon>
    </lineage>
</organism>
<dbReference type="Proteomes" id="UP001143463">
    <property type="component" value="Unassembled WGS sequence"/>
</dbReference>
<proteinExistence type="predicted"/>
<sequence>MAHPALPALITETPTHDHAAWCAHHTDGLLDQMCDSQPWLLTPAAFKPADPGRVTLRAFQYQELTRDTHAWDVQPPQLEIFLEGADGKVGAALTPREARKVAAQLLHLVDLVERETGRVTR</sequence>
<protein>
    <submittedName>
        <fullName evidence="1">Uncharacterized protein</fullName>
    </submittedName>
</protein>
<name>A0A9W6NXH8_9PSEU</name>
<comment type="caution">
    <text evidence="1">The sequence shown here is derived from an EMBL/GenBank/DDBJ whole genome shotgun (WGS) entry which is preliminary data.</text>
</comment>
<keyword evidence="2" id="KW-1185">Reference proteome</keyword>
<accession>A0A9W6NXH8</accession>
<reference evidence="1" key="2">
    <citation type="submission" date="2023-01" db="EMBL/GenBank/DDBJ databases">
        <authorList>
            <person name="Sun Q."/>
            <person name="Evtushenko L."/>
        </authorList>
    </citation>
    <scope>NUCLEOTIDE SEQUENCE</scope>
    <source>
        <strain evidence="1">VKM Ac-1069</strain>
    </source>
</reference>
<evidence type="ECO:0000313" key="2">
    <source>
        <dbReference type="Proteomes" id="UP001143463"/>
    </source>
</evidence>